<gene>
    <name evidence="1" type="ORF">MTR67_018258</name>
</gene>
<dbReference type="AlphaFoldDB" id="A0AAF0QM49"/>
<name>A0AAF0QM49_SOLVR</name>
<reference evidence="1" key="1">
    <citation type="submission" date="2023-08" db="EMBL/GenBank/DDBJ databases">
        <title>A de novo genome assembly of Solanum verrucosum Schlechtendal, a Mexican diploid species geographically isolated from the other diploid A-genome species in potato relatives.</title>
        <authorList>
            <person name="Hosaka K."/>
        </authorList>
    </citation>
    <scope>NUCLEOTIDE SEQUENCE</scope>
    <source>
        <tissue evidence="1">Young leaves</tissue>
    </source>
</reference>
<sequence length="29" mass="3240">MQFELVISANMRVRFGTNNGSLVPDTSRV</sequence>
<dbReference type="EMBL" id="CP133615">
    <property type="protein sequence ID" value="WMV24873.1"/>
    <property type="molecule type" value="Genomic_DNA"/>
</dbReference>
<evidence type="ECO:0000313" key="1">
    <source>
        <dbReference type="EMBL" id="WMV24873.1"/>
    </source>
</evidence>
<evidence type="ECO:0000313" key="2">
    <source>
        <dbReference type="Proteomes" id="UP001234989"/>
    </source>
</evidence>
<keyword evidence="2" id="KW-1185">Reference proteome</keyword>
<dbReference type="Proteomes" id="UP001234989">
    <property type="component" value="Chromosome 4"/>
</dbReference>
<proteinExistence type="predicted"/>
<organism evidence="1 2">
    <name type="scientific">Solanum verrucosum</name>
    <dbReference type="NCBI Taxonomy" id="315347"/>
    <lineage>
        <taxon>Eukaryota</taxon>
        <taxon>Viridiplantae</taxon>
        <taxon>Streptophyta</taxon>
        <taxon>Embryophyta</taxon>
        <taxon>Tracheophyta</taxon>
        <taxon>Spermatophyta</taxon>
        <taxon>Magnoliopsida</taxon>
        <taxon>eudicotyledons</taxon>
        <taxon>Gunneridae</taxon>
        <taxon>Pentapetalae</taxon>
        <taxon>asterids</taxon>
        <taxon>lamiids</taxon>
        <taxon>Solanales</taxon>
        <taxon>Solanaceae</taxon>
        <taxon>Solanoideae</taxon>
        <taxon>Solaneae</taxon>
        <taxon>Solanum</taxon>
    </lineage>
</organism>
<accession>A0AAF0QM49</accession>
<protein>
    <submittedName>
        <fullName evidence="1">Uncharacterized protein</fullName>
    </submittedName>
</protein>